<evidence type="ECO:0000256" key="1">
    <source>
        <dbReference type="SAM" id="MobiDB-lite"/>
    </source>
</evidence>
<evidence type="ECO:0000313" key="5">
    <source>
        <dbReference type="Proteomes" id="UP000518878"/>
    </source>
</evidence>
<dbReference type="PANTHER" id="PTHR31616:SF0">
    <property type="entry name" value="GLUCAN 1,4-ALPHA-GLUCOSIDASE"/>
    <property type="match status" value="1"/>
</dbReference>
<gene>
    <name evidence="4" type="ORF">HBF32_07635</name>
</gene>
<feature type="domain" description="Trehalase-like N-terminal" evidence="3">
    <location>
        <begin position="19"/>
        <end position="146"/>
    </location>
</feature>
<dbReference type="InterPro" id="IPR011613">
    <property type="entry name" value="GH15-like"/>
</dbReference>
<dbReference type="GO" id="GO:0004553">
    <property type="term" value="F:hydrolase activity, hydrolyzing O-glycosyl compounds"/>
    <property type="evidence" value="ECO:0007669"/>
    <property type="project" value="TreeGrafter"/>
</dbReference>
<keyword evidence="4" id="KW-0378">Hydrolase</keyword>
<dbReference type="AlphaFoldDB" id="A0A7X5TQB3"/>
<dbReference type="InterPro" id="IPR008928">
    <property type="entry name" value="6-hairpin_glycosidase_sf"/>
</dbReference>
<feature type="domain" description="GH15-like" evidence="2">
    <location>
        <begin position="233"/>
        <end position="595"/>
    </location>
</feature>
<dbReference type="Pfam" id="PF19291">
    <property type="entry name" value="TREH_N"/>
    <property type="match status" value="1"/>
</dbReference>
<accession>A0A7X5TQB3</accession>
<sequence>MPVETPVPHRENPVPGRSIGEHGVIGNQDTIALVATDGTIDFLCWPHMDSPTVFAALLDPAKGGEFSVAPALPDARRMQLYIPETNVLVTRWMGGKGSMELTDFMPHPEAGARLPRSLVRRVRASRGRVKVRVRCRPRFDYAASVPTADAYGDTVVFHDDAHSLRLGASVPILVGESEAHAEFELEAGQDAWFVLCDEAFDPLDVAECATALEATSDAWRHWTRRSHYRGRWRELVDRSALVLKLLTSHEHGSIAAAGTFGLPEATGAARNWDYRASWIRDASFTVYAFMRLGYVEEAAHFRQWTEDRFVELEEGAALRVMYALDGSEALKESTLDHLAGYAGSKPVRIGNAARTQTQLDIFGELIDSIYLSNKYGRAISHAGWAHVKRLVDHVCAHWRDADEGIWEIRDTPRHFLHSRLMCWVALDRSVRLASKRSLPGAVVEWAMERDRIAEDIWAHFRHPEHGYFVQTMGGTDLDAAALMMPLVRFVSATDPVWLKTLDAIGERLTDDGMVFRYRNADGLEGGDGAFTTCTFWYVECLARAGRLDEARDAMVRGVHYANHLGLFSEELSLRAEQLGNFPQALTHLAFISAAYYLDRRLSSPQGEVWQP</sequence>
<dbReference type="InterPro" id="IPR045582">
    <property type="entry name" value="Trehalase-like_N"/>
</dbReference>
<comment type="caution">
    <text evidence="4">The sequence shown here is derived from an EMBL/GenBank/DDBJ whole genome shotgun (WGS) entry which is preliminary data.</text>
</comment>
<dbReference type="EMBL" id="JAAQTL010000001">
    <property type="protein sequence ID" value="NID15332.1"/>
    <property type="molecule type" value="Genomic_DNA"/>
</dbReference>
<dbReference type="GO" id="GO:0005975">
    <property type="term" value="P:carbohydrate metabolic process"/>
    <property type="evidence" value="ECO:0007669"/>
    <property type="project" value="InterPro"/>
</dbReference>
<reference evidence="4 5" key="1">
    <citation type="journal article" date="2006" name="Int. J. Syst. Evol. Microbiol.">
        <title>Dyella yeojuensis sp. nov., isolated from greenhouse soil in Korea.</title>
        <authorList>
            <person name="Kim B.Y."/>
            <person name="Weon H.Y."/>
            <person name="Lee K.H."/>
            <person name="Seok S.J."/>
            <person name="Kwon S.W."/>
            <person name="Go S.J."/>
            <person name="Stackebrandt E."/>
        </authorList>
    </citation>
    <scope>NUCLEOTIDE SEQUENCE [LARGE SCALE GENOMIC DNA]</scope>
    <source>
        <strain evidence="4 5">DSM 17673</strain>
    </source>
</reference>
<organism evidence="4 5">
    <name type="scientific">Luteibacter yeojuensis</name>
    <dbReference type="NCBI Taxonomy" id="345309"/>
    <lineage>
        <taxon>Bacteria</taxon>
        <taxon>Pseudomonadati</taxon>
        <taxon>Pseudomonadota</taxon>
        <taxon>Gammaproteobacteria</taxon>
        <taxon>Lysobacterales</taxon>
        <taxon>Rhodanobacteraceae</taxon>
        <taxon>Luteibacter</taxon>
    </lineage>
</organism>
<dbReference type="Proteomes" id="UP000518878">
    <property type="component" value="Unassembled WGS sequence"/>
</dbReference>
<keyword evidence="5" id="KW-1185">Reference proteome</keyword>
<dbReference type="Pfam" id="PF00723">
    <property type="entry name" value="Glyco_hydro_15"/>
    <property type="match status" value="1"/>
</dbReference>
<feature type="region of interest" description="Disordered" evidence="1">
    <location>
        <begin position="1"/>
        <end position="20"/>
    </location>
</feature>
<dbReference type="PANTHER" id="PTHR31616">
    <property type="entry name" value="TREHALASE"/>
    <property type="match status" value="1"/>
</dbReference>
<dbReference type="Gene3D" id="1.50.10.10">
    <property type="match status" value="1"/>
</dbReference>
<evidence type="ECO:0000259" key="2">
    <source>
        <dbReference type="Pfam" id="PF00723"/>
    </source>
</evidence>
<proteinExistence type="predicted"/>
<evidence type="ECO:0000313" key="4">
    <source>
        <dbReference type="EMBL" id="NID15332.1"/>
    </source>
</evidence>
<protein>
    <submittedName>
        <fullName evidence="4">Glycoside hydrolase family 15 protein</fullName>
    </submittedName>
</protein>
<evidence type="ECO:0000259" key="3">
    <source>
        <dbReference type="Pfam" id="PF19291"/>
    </source>
</evidence>
<dbReference type="InterPro" id="IPR012341">
    <property type="entry name" value="6hp_glycosidase-like_sf"/>
</dbReference>
<name>A0A7X5TQB3_9GAMM</name>
<dbReference type="SUPFAM" id="SSF48208">
    <property type="entry name" value="Six-hairpin glycosidases"/>
    <property type="match status" value="1"/>
</dbReference>